<evidence type="ECO:0000313" key="2">
    <source>
        <dbReference type="EMBL" id="MBJ6726927.1"/>
    </source>
</evidence>
<feature type="signal peptide" evidence="1">
    <location>
        <begin position="1"/>
        <end position="23"/>
    </location>
</feature>
<dbReference type="InterPro" id="IPR008969">
    <property type="entry name" value="CarboxyPept-like_regulatory"/>
</dbReference>
<accession>A0A8J7M1I8</accession>
<dbReference type="GO" id="GO:0004180">
    <property type="term" value="F:carboxypeptidase activity"/>
    <property type="evidence" value="ECO:0007669"/>
    <property type="project" value="UniProtKB-KW"/>
</dbReference>
<organism evidence="2 3">
    <name type="scientific">Geomesophilobacter sediminis</name>
    <dbReference type="NCBI Taxonomy" id="2798584"/>
    <lineage>
        <taxon>Bacteria</taxon>
        <taxon>Pseudomonadati</taxon>
        <taxon>Thermodesulfobacteriota</taxon>
        <taxon>Desulfuromonadia</taxon>
        <taxon>Geobacterales</taxon>
        <taxon>Geobacteraceae</taxon>
        <taxon>Geomesophilobacter</taxon>
    </lineage>
</organism>
<sequence>MRSDHARKLITYSALCFLLLLQAALFGCSGDNGTNANAFGSVSGKVVDTYGNNVAGATVSTTVGGDPASATTDASGAYTLSLPAGARTLSFAASGYNSYAQSYECVPGKASTLNVTLNPTGAAAVMASRTDTTSPVVPGTQIALKAKVLTFDPALAGQTPTYTWSVVSGPAVAIDNANSATPTVTLANSAAFKKYLVELSTPLYKPNADEPPVNVDRYQIVPFSYEQASTQGNTTTLKVTATIGGKSYTSNVAVAAKLPAVPSNGLTNVPVNQPVVLQGQFPFKNADGSYMFTPYTSWNWSVTGPSGAVTVNDATTAYPDFTPTAPGTYSVYETVNGGSSPVLTVYAGTYVGMMTGVATPDPACNGCHNDKMTTWLQTGHKDVLYAGIREPLPDGHYAMTCTPCHTVGQGARGSNGFVDAAAAEGLTSFASLQGNNNAESAFWASNPQSARLAGVQCENCHGPQANSGQHQVTSDPDNISLNSRISFSANVCATCHARAPKHGRFSQWKSSGHASMATTTFNSNADGTLANSCACCHSAQGFRAYLKILPTANGNRSLTALPASLRLSNAEPITCAACHDSHNEGKSQGGANTYNDVNFANLASVGPDSGSTYMLPSGFAANGVGKGALCIACHNSRQGYSSGPYLHEDGDFKFGTLASYGAPHEACQGDVLMGRNAYWMGTTRYNSAQTRSKHSYIADTCVTCHMELTTLNLSLSEAGQTRHDFKATTDVCNKCHTAYSAEAVQTTFDAKLLAVKRQIGTAILQVKQNTTAPTGSAVLVANRSGMVDVTSGGVTRRWFINDKANQDAFLEDPNNGNALVQGCVANTDGTANCTGYLSGALSVTFNANAAVTATGVNGILAKALWNTVLVQDDASRGVHNPAFAFEVLDNTYAHVGTWTP</sequence>
<comment type="caution">
    <text evidence="2">The sequence shown here is derived from an EMBL/GenBank/DDBJ whole genome shotgun (WGS) entry which is preliminary data.</text>
</comment>
<dbReference type="Proteomes" id="UP000636888">
    <property type="component" value="Unassembled WGS sequence"/>
</dbReference>
<dbReference type="InterPro" id="IPR036280">
    <property type="entry name" value="Multihaem_cyt_sf"/>
</dbReference>
<keyword evidence="2" id="KW-0645">Protease</keyword>
<dbReference type="AlphaFoldDB" id="A0A8J7M1I8"/>
<dbReference type="SUPFAM" id="SSF48695">
    <property type="entry name" value="Multiheme cytochromes"/>
    <property type="match status" value="1"/>
</dbReference>
<dbReference type="InterPro" id="IPR013783">
    <property type="entry name" value="Ig-like_fold"/>
</dbReference>
<keyword evidence="2" id="KW-0121">Carboxypeptidase</keyword>
<keyword evidence="1" id="KW-0732">Signal</keyword>
<reference evidence="2" key="1">
    <citation type="submission" date="2020-12" db="EMBL/GenBank/DDBJ databases">
        <title>Geomonas sp. Red875, isolated from river sediment.</title>
        <authorList>
            <person name="Xu Z."/>
            <person name="Zhang Z."/>
            <person name="Masuda Y."/>
            <person name="Itoh H."/>
            <person name="Senoo K."/>
        </authorList>
    </citation>
    <scope>NUCLEOTIDE SEQUENCE</scope>
    <source>
        <strain evidence="2">Red875</strain>
    </source>
</reference>
<evidence type="ECO:0000256" key="1">
    <source>
        <dbReference type="SAM" id="SignalP"/>
    </source>
</evidence>
<proteinExistence type="predicted"/>
<dbReference type="Gene3D" id="2.60.40.1120">
    <property type="entry name" value="Carboxypeptidase-like, regulatory domain"/>
    <property type="match status" value="1"/>
</dbReference>
<name>A0A8J7M1I8_9BACT</name>
<keyword evidence="2" id="KW-0378">Hydrolase</keyword>
<gene>
    <name evidence="2" type="ORF">JFN93_19630</name>
</gene>
<dbReference type="Pfam" id="PF13620">
    <property type="entry name" value="CarboxypepD_reg"/>
    <property type="match status" value="1"/>
</dbReference>
<dbReference type="RefSeq" id="WP_199385841.1">
    <property type="nucleotide sequence ID" value="NZ_JAEMHM010000018.1"/>
</dbReference>
<evidence type="ECO:0000313" key="3">
    <source>
        <dbReference type="Proteomes" id="UP000636888"/>
    </source>
</evidence>
<dbReference type="SUPFAM" id="SSF49464">
    <property type="entry name" value="Carboxypeptidase regulatory domain-like"/>
    <property type="match status" value="1"/>
</dbReference>
<dbReference type="Gene3D" id="2.60.40.10">
    <property type="entry name" value="Immunoglobulins"/>
    <property type="match status" value="1"/>
</dbReference>
<protein>
    <submittedName>
        <fullName evidence="2">Carboxypeptidase regulatory-like domain-containing protein</fullName>
    </submittedName>
</protein>
<feature type="chain" id="PRO_5035235637" evidence="1">
    <location>
        <begin position="24"/>
        <end position="900"/>
    </location>
</feature>
<dbReference type="EMBL" id="JAEMHM010000018">
    <property type="protein sequence ID" value="MBJ6726927.1"/>
    <property type="molecule type" value="Genomic_DNA"/>
</dbReference>
<keyword evidence="3" id="KW-1185">Reference proteome</keyword>
<dbReference type="PROSITE" id="PS51257">
    <property type="entry name" value="PROKAR_LIPOPROTEIN"/>
    <property type="match status" value="1"/>
</dbReference>
<dbReference type="Gene3D" id="1.10.1130.10">
    <property type="entry name" value="Flavocytochrome C3, Chain A"/>
    <property type="match status" value="2"/>
</dbReference>